<reference evidence="1 2" key="1">
    <citation type="submission" date="2018-06" db="EMBL/GenBank/DDBJ databases">
        <authorList>
            <consortium name="Pathogen Informatics"/>
            <person name="Doyle S."/>
        </authorList>
    </citation>
    <scope>NUCLEOTIDE SEQUENCE [LARGE SCALE GENOMIC DNA]</scope>
    <source>
        <strain evidence="1 2">NCTC11694</strain>
    </source>
</reference>
<keyword evidence="1" id="KW-0067">ATP-binding</keyword>
<dbReference type="GO" id="GO:0016787">
    <property type="term" value="F:hydrolase activity"/>
    <property type="evidence" value="ECO:0007669"/>
    <property type="project" value="UniProtKB-KW"/>
</dbReference>
<comment type="caution">
    <text evidence="1">The sequence shown here is derived from an EMBL/GenBank/DDBJ whole genome shotgun (WGS) entry which is preliminary data.</text>
</comment>
<organism evidence="1 2">
    <name type="scientific">Klebsiella michiganensis</name>
    <dbReference type="NCBI Taxonomy" id="1134687"/>
    <lineage>
        <taxon>Bacteria</taxon>
        <taxon>Pseudomonadati</taxon>
        <taxon>Pseudomonadota</taxon>
        <taxon>Gammaproteobacteria</taxon>
        <taxon>Enterobacterales</taxon>
        <taxon>Enterobacteriaceae</taxon>
        <taxon>Klebsiella/Raoultella group</taxon>
        <taxon>Klebsiella</taxon>
    </lineage>
</organism>
<dbReference type="InterPro" id="IPR027417">
    <property type="entry name" value="P-loop_NTPase"/>
</dbReference>
<gene>
    <name evidence="1" type="primary">macB_4</name>
    <name evidence="1" type="ORF">NCTC11694_05842</name>
</gene>
<dbReference type="GO" id="GO:0005524">
    <property type="term" value="F:ATP binding"/>
    <property type="evidence" value="ECO:0007669"/>
    <property type="project" value="UniProtKB-KW"/>
</dbReference>
<keyword evidence="1" id="KW-0547">Nucleotide-binding</keyword>
<sequence length="47" mass="5279">MDVLHQLNADGHTVIIVTHDREVAQQAQRIVEISDGAGGRRQYPRRA</sequence>
<dbReference type="Proteomes" id="UP000255050">
    <property type="component" value="Unassembled WGS sequence"/>
</dbReference>
<keyword evidence="1" id="KW-0378">Hydrolase</keyword>
<dbReference type="EMBL" id="UGJR01000005">
    <property type="protein sequence ID" value="STS99399.1"/>
    <property type="molecule type" value="Genomic_DNA"/>
</dbReference>
<dbReference type="SUPFAM" id="SSF52540">
    <property type="entry name" value="P-loop containing nucleoside triphosphate hydrolases"/>
    <property type="match status" value="1"/>
</dbReference>
<dbReference type="EC" id="3.6.3.-" evidence="1"/>
<dbReference type="AlphaFoldDB" id="A0A7H4MT63"/>
<dbReference type="Gene3D" id="3.40.50.300">
    <property type="entry name" value="P-loop containing nucleotide triphosphate hydrolases"/>
    <property type="match status" value="1"/>
</dbReference>
<name>A0A7H4MT63_9ENTR</name>
<protein>
    <submittedName>
        <fullName evidence="1">Macrolide export ATP-binding/permease MacB</fullName>
        <ecNumber evidence="1">3.6.3.-</ecNumber>
    </submittedName>
</protein>
<proteinExistence type="predicted"/>
<evidence type="ECO:0000313" key="2">
    <source>
        <dbReference type="Proteomes" id="UP000255050"/>
    </source>
</evidence>
<accession>A0A7H4MT63</accession>
<evidence type="ECO:0000313" key="1">
    <source>
        <dbReference type="EMBL" id="STS99399.1"/>
    </source>
</evidence>